<dbReference type="EMBL" id="BIFT01000002">
    <property type="protein sequence ID" value="GCE29685.1"/>
    <property type="molecule type" value="Genomic_DNA"/>
</dbReference>
<evidence type="ECO:0000313" key="4">
    <source>
        <dbReference type="Proteomes" id="UP000287171"/>
    </source>
</evidence>
<dbReference type="PANTHER" id="PTHR48081">
    <property type="entry name" value="AB HYDROLASE SUPERFAMILY PROTEIN C4A8.06C"/>
    <property type="match status" value="1"/>
</dbReference>
<keyword evidence="3" id="KW-0858">Xylan degradation</keyword>
<keyword evidence="3" id="KW-0119">Carbohydrate metabolism</keyword>
<accession>A0A402BE90</accession>
<sequence>MQKLKTTTVPLWPKKAPGAKGKAIDDIPTLEIFLPDPEIATGAAIIVMPGGGYVGHAEHEGAPVAQWLAAQGITGFVLRYRLAWTYQHPIPFIDAKRSIRYVRAHASDWNLDPERIGVLGFSAGGHLVSMTATHIEEGNPNDKDPVERVSARPNAQILVYPVITLSPNFGVWWNILGDNPPHEIIHMFCTERHVNAQTPPAFLAHCIHDVGVPVMNSDLYAAALKRAGIPYEYVREHLGDHGYGLVDRWGVPCVKWLRTLGYAAPERPE</sequence>
<dbReference type="InterPro" id="IPR049492">
    <property type="entry name" value="BD-FAE-like_dom"/>
</dbReference>
<evidence type="ECO:0000259" key="2">
    <source>
        <dbReference type="Pfam" id="PF20434"/>
    </source>
</evidence>
<keyword evidence="3" id="KW-0624">Polysaccharide degradation</keyword>
<evidence type="ECO:0000256" key="1">
    <source>
        <dbReference type="ARBA" id="ARBA00022801"/>
    </source>
</evidence>
<organism evidence="3 4">
    <name type="scientific">Dictyobacter alpinus</name>
    <dbReference type="NCBI Taxonomy" id="2014873"/>
    <lineage>
        <taxon>Bacteria</taxon>
        <taxon>Bacillati</taxon>
        <taxon>Chloroflexota</taxon>
        <taxon>Ktedonobacteria</taxon>
        <taxon>Ktedonobacterales</taxon>
        <taxon>Dictyobacteraceae</taxon>
        <taxon>Dictyobacter</taxon>
    </lineage>
</organism>
<dbReference type="Proteomes" id="UP000287171">
    <property type="component" value="Unassembled WGS sequence"/>
</dbReference>
<dbReference type="RefSeq" id="WP_161982403.1">
    <property type="nucleotide sequence ID" value="NZ_BIFT01000002.1"/>
</dbReference>
<dbReference type="InterPro" id="IPR050300">
    <property type="entry name" value="GDXG_lipolytic_enzyme"/>
</dbReference>
<keyword evidence="1 3" id="KW-0378">Hydrolase</keyword>
<dbReference type="AlphaFoldDB" id="A0A402BE90"/>
<proteinExistence type="predicted"/>
<dbReference type="InterPro" id="IPR029058">
    <property type="entry name" value="AB_hydrolase_fold"/>
</dbReference>
<feature type="domain" description="BD-FAE-like" evidence="2">
    <location>
        <begin position="30"/>
        <end position="223"/>
    </location>
</feature>
<dbReference type="Gene3D" id="3.40.50.1820">
    <property type="entry name" value="alpha/beta hydrolase"/>
    <property type="match status" value="1"/>
</dbReference>
<dbReference type="Pfam" id="PF20434">
    <property type="entry name" value="BD-FAE"/>
    <property type="match status" value="1"/>
</dbReference>
<evidence type="ECO:0000313" key="3">
    <source>
        <dbReference type="EMBL" id="GCE29685.1"/>
    </source>
</evidence>
<keyword evidence="3" id="KW-0326">Glycosidase</keyword>
<gene>
    <name evidence="3" type="ORF">KDA_51690</name>
</gene>
<reference evidence="4" key="1">
    <citation type="submission" date="2018-12" db="EMBL/GenBank/DDBJ databases">
        <title>Tengunoibacter tsumagoiensis gen. nov., sp. nov., Dictyobacter kobayashii sp. nov., D. alpinus sp. nov., and D. joshuensis sp. nov. and description of Dictyobacteraceae fam. nov. within the order Ktedonobacterales isolated from Tengu-no-mugimeshi.</title>
        <authorList>
            <person name="Wang C.M."/>
            <person name="Zheng Y."/>
            <person name="Sakai Y."/>
            <person name="Toyoda A."/>
            <person name="Minakuchi Y."/>
            <person name="Abe K."/>
            <person name="Yokota A."/>
            <person name="Yabe S."/>
        </authorList>
    </citation>
    <scope>NUCLEOTIDE SEQUENCE [LARGE SCALE GENOMIC DNA]</scope>
    <source>
        <strain evidence="4">Uno16</strain>
    </source>
</reference>
<dbReference type="GO" id="GO:0016798">
    <property type="term" value="F:hydrolase activity, acting on glycosyl bonds"/>
    <property type="evidence" value="ECO:0007669"/>
    <property type="project" value="UniProtKB-KW"/>
</dbReference>
<comment type="caution">
    <text evidence="3">The sequence shown here is derived from an EMBL/GenBank/DDBJ whole genome shotgun (WGS) entry which is preliminary data.</text>
</comment>
<dbReference type="SUPFAM" id="SSF53474">
    <property type="entry name" value="alpha/beta-Hydrolases"/>
    <property type="match status" value="1"/>
</dbReference>
<name>A0A402BE90_9CHLR</name>
<protein>
    <submittedName>
        <fullName evidence="3">Endo-1,4-beta-xylanase</fullName>
    </submittedName>
</protein>
<keyword evidence="4" id="KW-1185">Reference proteome</keyword>
<dbReference type="GO" id="GO:0045493">
    <property type="term" value="P:xylan catabolic process"/>
    <property type="evidence" value="ECO:0007669"/>
    <property type="project" value="UniProtKB-KW"/>
</dbReference>
<dbReference type="PANTHER" id="PTHR48081:SF6">
    <property type="entry name" value="PEPTIDASE S9 PROLYL OLIGOPEPTIDASE CATALYTIC DOMAIN-CONTAINING PROTEIN"/>
    <property type="match status" value="1"/>
</dbReference>